<organism evidence="2 3">
    <name type="scientific">Austropuccinia psidii MF-1</name>
    <dbReference type="NCBI Taxonomy" id="1389203"/>
    <lineage>
        <taxon>Eukaryota</taxon>
        <taxon>Fungi</taxon>
        <taxon>Dikarya</taxon>
        <taxon>Basidiomycota</taxon>
        <taxon>Pucciniomycotina</taxon>
        <taxon>Pucciniomycetes</taxon>
        <taxon>Pucciniales</taxon>
        <taxon>Sphaerophragmiaceae</taxon>
        <taxon>Austropuccinia</taxon>
    </lineage>
</organism>
<feature type="region of interest" description="Disordered" evidence="1">
    <location>
        <begin position="41"/>
        <end position="108"/>
    </location>
</feature>
<sequence length="108" mass="11942">MQQYVTINNTQRVVSMIPPTNTPFVPIVFGPPQYINPQLLLQAHPNNTPSPNTPCHSPPSMVSQSHGSDFPPILTEEEQTHEENLPNTESPCNNPSAQSDHRNICESS</sequence>
<keyword evidence="3" id="KW-1185">Reference proteome</keyword>
<evidence type="ECO:0000313" key="3">
    <source>
        <dbReference type="Proteomes" id="UP000765509"/>
    </source>
</evidence>
<evidence type="ECO:0000313" key="2">
    <source>
        <dbReference type="EMBL" id="MBW0525018.1"/>
    </source>
</evidence>
<evidence type="ECO:0000256" key="1">
    <source>
        <dbReference type="SAM" id="MobiDB-lite"/>
    </source>
</evidence>
<reference evidence="2" key="1">
    <citation type="submission" date="2021-03" db="EMBL/GenBank/DDBJ databases">
        <title>Draft genome sequence of rust myrtle Austropuccinia psidii MF-1, a brazilian biotype.</title>
        <authorList>
            <person name="Quecine M.C."/>
            <person name="Pachon D.M.R."/>
            <person name="Bonatelli M.L."/>
            <person name="Correr F.H."/>
            <person name="Franceschini L.M."/>
            <person name="Leite T.F."/>
            <person name="Margarido G.R.A."/>
            <person name="Almeida C.A."/>
            <person name="Ferrarezi J.A."/>
            <person name="Labate C.A."/>
        </authorList>
    </citation>
    <scope>NUCLEOTIDE SEQUENCE</scope>
    <source>
        <strain evidence="2">MF-1</strain>
    </source>
</reference>
<feature type="compositionally biased region" description="Basic and acidic residues" evidence="1">
    <location>
        <begin position="99"/>
        <end position="108"/>
    </location>
</feature>
<dbReference type="EMBL" id="AVOT02031488">
    <property type="protein sequence ID" value="MBW0525018.1"/>
    <property type="molecule type" value="Genomic_DNA"/>
</dbReference>
<dbReference type="Proteomes" id="UP000765509">
    <property type="component" value="Unassembled WGS sequence"/>
</dbReference>
<protein>
    <submittedName>
        <fullName evidence="2">Uncharacterized protein</fullName>
    </submittedName>
</protein>
<comment type="caution">
    <text evidence="2">The sequence shown here is derived from an EMBL/GenBank/DDBJ whole genome shotgun (WGS) entry which is preliminary data.</text>
</comment>
<accession>A0A9Q3ENH4</accession>
<name>A0A9Q3ENH4_9BASI</name>
<feature type="compositionally biased region" description="Polar residues" evidence="1">
    <location>
        <begin position="85"/>
        <end position="98"/>
    </location>
</feature>
<dbReference type="AlphaFoldDB" id="A0A9Q3ENH4"/>
<gene>
    <name evidence="2" type="ORF">O181_064733</name>
</gene>
<proteinExistence type="predicted"/>
<feature type="compositionally biased region" description="Polar residues" evidence="1">
    <location>
        <begin position="44"/>
        <end position="67"/>
    </location>
</feature>